<dbReference type="SUPFAM" id="SSF50998">
    <property type="entry name" value="Quinoprotein alcohol dehydrogenase-like"/>
    <property type="match status" value="1"/>
</dbReference>
<organism evidence="6">
    <name type="scientific">Aureococcus anophagefferens</name>
    <name type="common">Harmful bloom alga</name>
    <dbReference type="NCBI Taxonomy" id="44056"/>
    <lineage>
        <taxon>Eukaryota</taxon>
        <taxon>Sar</taxon>
        <taxon>Stramenopiles</taxon>
        <taxon>Ochrophyta</taxon>
        <taxon>Pelagophyceae</taxon>
        <taxon>Pelagomonadales</taxon>
        <taxon>Pelagomonadaceae</taxon>
        <taxon>Aureococcus</taxon>
    </lineage>
</organism>
<feature type="compositionally biased region" description="Acidic residues" evidence="3">
    <location>
        <begin position="958"/>
        <end position="977"/>
    </location>
</feature>
<evidence type="ECO:0000256" key="1">
    <source>
        <dbReference type="ARBA" id="ARBA00022574"/>
    </source>
</evidence>
<dbReference type="InterPro" id="IPR001680">
    <property type="entry name" value="WD40_rpt"/>
</dbReference>
<dbReference type="InterPro" id="IPR050630">
    <property type="entry name" value="WD_repeat_EMAP"/>
</dbReference>
<dbReference type="OrthoDB" id="1602884at2759"/>
<evidence type="ECO:0000256" key="2">
    <source>
        <dbReference type="ARBA" id="ARBA00022737"/>
    </source>
</evidence>
<dbReference type="PANTHER" id="PTHR13720:SF33">
    <property type="entry name" value="HELP DOMAIN-CONTAINING PROTEIN"/>
    <property type="match status" value="1"/>
</dbReference>
<keyword evidence="1" id="KW-0853">WD repeat</keyword>
<feature type="compositionally biased region" description="Low complexity" evidence="3">
    <location>
        <begin position="106"/>
        <end position="121"/>
    </location>
</feature>
<proteinExistence type="predicted"/>
<name>F0Y7W4_AURAN</name>
<dbReference type="Pfam" id="PF23414">
    <property type="entry name" value="Beta-prop_EML_2"/>
    <property type="match status" value="1"/>
</dbReference>
<dbReference type="InterPro" id="IPR011047">
    <property type="entry name" value="Quinoprotein_ADH-like_sf"/>
</dbReference>
<feature type="domain" description="EML-like second beta-propeller" evidence="4">
    <location>
        <begin position="667"/>
        <end position="927"/>
    </location>
</feature>
<accession>F0Y7W4</accession>
<dbReference type="PANTHER" id="PTHR13720">
    <property type="entry name" value="WD-40 REPEAT PROTEIN"/>
    <property type="match status" value="1"/>
</dbReference>
<dbReference type="InParanoid" id="F0Y7W4"/>
<evidence type="ECO:0000313" key="6">
    <source>
        <dbReference type="Proteomes" id="UP000002729"/>
    </source>
</evidence>
<dbReference type="AlphaFoldDB" id="F0Y7W4"/>
<keyword evidence="6" id="KW-1185">Reference proteome</keyword>
<reference evidence="5 6" key="1">
    <citation type="journal article" date="2011" name="Proc. Natl. Acad. Sci. U.S.A.">
        <title>Niche of harmful alga Aureococcus anophagefferens revealed through ecogenomics.</title>
        <authorList>
            <person name="Gobler C.J."/>
            <person name="Berry D.L."/>
            <person name="Dyhrman S.T."/>
            <person name="Wilhelm S.W."/>
            <person name="Salamov A."/>
            <person name="Lobanov A.V."/>
            <person name="Zhang Y."/>
            <person name="Collier J.L."/>
            <person name="Wurch L.L."/>
            <person name="Kustka A.B."/>
            <person name="Dill B.D."/>
            <person name="Shah M."/>
            <person name="VerBerkmoes N.C."/>
            <person name="Kuo A."/>
            <person name="Terry A."/>
            <person name="Pangilinan J."/>
            <person name="Lindquist E.A."/>
            <person name="Lucas S."/>
            <person name="Paulsen I.T."/>
            <person name="Hattenrath-Lehmann T.K."/>
            <person name="Talmage S.C."/>
            <person name="Walker E.A."/>
            <person name="Koch F."/>
            <person name="Burson A.M."/>
            <person name="Marcoval M.A."/>
            <person name="Tang Y.Z."/>
            <person name="Lecleir G.R."/>
            <person name="Coyne K.J."/>
            <person name="Berg G.M."/>
            <person name="Bertrand E.M."/>
            <person name="Saito M.A."/>
            <person name="Gladyshev V.N."/>
            <person name="Grigoriev I.V."/>
        </authorList>
    </citation>
    <scope>NUCLEOTIDE SEQUENCE [LARGE SCALE GENOMIC DNA]</scope>
    <source>
        <strain evidence="6">CCMP 1984</strain>
    </source>
</reference>
<dbReference type="Proteomes" id="UP000002729">
    <property type="component" value="Unassembled WGS sequence"/>
</dbReference>
<evidence type="ECO:0000256" key="3">
    <source>
        <dbReference type="SAM" id="MobiDB-lite"/>
    </source>
</evidence>
<dbReference type="GeneID" id="20224513"/>
<sequence>MVRKMRAWDAAPAERDLMKLLVEKVENRVGGRSGSKIQREIKRVLSTHAKADGWLEAPTLARALQATWLVGLEQGEVLNFCDGLAARMPGGKLSCDRFAREVAAAAAGDAPAPAPSRGAAPGERRLDVATPDAGSYHNPVQVQRATGGSDVDVERAKALKTVLRDELERTARAELGAWTADDREVRKTASSALLRRCRALCERGAKRSQRRLALAQWCVALRGLAVAAGLPAPADAVLAALWAACDRGDYGKFARDLFEAPRAPPEVVRGGRGAAAAVPGMRVAVDSPPPSPSWLAPEASPRGARVLGGLTPVRVHGLGRPGAEPSASAVAYFPPTRTVLFACGSSVVVDDLDEDDGQRVYCGHAEAVGCVAAHATRPVACSGDAGAVHVWRLRSLEVLQVLGRGLFRGVRHVAFLGGHALAAAGADGGRDGLPFLAVFDSETGDVLGEHLVSCGRGGEVRCLASCPTDATTFGTAGDGHVAFWTLERSGGLREAPGRFGAKVARAATTHALAFSCTAPGVAFSGGSNGRVYVWRDGVCLASFAAHGTRPVRSLSCAPAGDAVLSAGDDGAVRRWAGPRLSAQGDCAIVASKRPASADAAAAAGAAVAGVVYARCLDGDGAAALAATARGTLMTVDVTTEAGKRGAVDGRKIRSLVVEGHVGPARDVAAHPTDGATFATCGDDRRVVTWTLDRKLKHATLPRAATALTYSEPSGASLVVGLEDGTVHFLDAESLDDAHGFEALRETAVTALAFSPDGDLLAVGARSGKVLLFDPRRTAKPLASLSGHHAAVEALDFGVEGSGLVVLRSQDGAGELFYWAVDGKASRRLTRRDDLDDHASWRWKSWTARDATRGIDAVDRAHGRDAYVVADADGLELRSAPAAAPDGPPDELRRGVVHTTKVARLAFLADDAHVVSLAKGDRAVVVWAADAGENYATGEHYSPGPSSASPAYLEAQVSQDDDAENFPPDAEEDGDWPF</sequence>
<dbReference type="Gene3D" id="2.130.10.10">
    <property type="entry name" value="YVTN repeat-like/Quinoprotein amine dehydrogenase"/>
    <property type="match status" value="2"/>
</dbReference>
<dbReference type="eggNOG" id="KOG2106">
    <property type="taxonomic scope" value="Eukaryota"/>
</dbReference>
<dbReference type="EMBL" id="GL833127">
    <property type="protein sequence ID" value="EGB08821.1"/>
    <property type="molecule type" value="Genomic_DNA"/>
</dbReference>
<gene>
    <name evidence="5" type="ORF">AURANDRAFT_63813</name>
</gene>
<dbReference type="SMART" id="SM00320">
    <property type="entry name" value="WD40"/>
    <property type="match status" value="8"/>
</dbReference>
<dbReference type="KEGG" id="aaf:AURANDRAFT_63813"/>
<feature type="region of interest" description="Disordered" evidence="3">
    <location>
        <begin position="935"/>
        <end position="977"/>
    </location>
</feature>
<evidence type="ECO:0000313" key="5">
    <source>
        <dbReference type="EMBL" id="EGB08821.1"/>
    </source>
</evidence>
<dbReference type="RefSeq" id="XP_009036799.1">
    <property type="nucleotide sequence ID" value="XM_009038551.1"/>
</dbReference>
<keyword evidence="2" id="KW-0677">Repeat</keyword>
<dbReference type="InterPro" id="IPR015943">
    <property type="entry name" value="WD40/YVTN_repeat-like_dom_sf"/>
</dbReference>
<feature type="region of interest" description="Disordered" evidence="3">
    <location>
        <begin position="106"/>
        <end position="147"/>
    </location>
</feature>
<feature type="compositionally biased region" description="Low complexity" evidence="3">
    <location>
        <begin position="941"/>
        <end position="950"/>
    </location>
</feature>
<protein>
    <recommendedName>
        <fullName evidence="4">EML-like second beta-propeller domain-containing protein</fullName>
    </recommendedName>
</protein>
<evidence type="ECO:0000259" key="4">
    <source>
        <dbReference type="Pfam" id="PF23414"/>
    </source>
</evidence>
<dbReference type="Pfam" id="PF00400">
    <property type="entry name" value="WD40"/>
    <property type="match status" value="1"/>
</dbReference>
<dbReference type="InterPro" id="IPR055442">
    <property type="entry name" value="Beta-prop_EML-like_2nd"/>
</dbReference>